<evidence type="ECO:0000313" key="3">
    <source>
        <dbReference type="Proteomes" id="UP000015101"/>
    </source>
</evidence>
<accession>T1ES91</accession>
<organism evidence="2 3">
    <name type="scientific">Helobdella robusta</name>
    <name type="common">Californian leech</name>
    <dbReference type="NCBI Taxonomy" id="6412"/>
    <lineage>
        <taxon>Eukaryota</taxon>
        <taxon>Metazoa</taxon>
        <taxon>Spiralia</taxon>
        <taxon>Lophotrochozoa</taxon>
        <taxon>Annelida</taxon>
        <taxon>Clitellata</taxon>
        <taxon>Hirudinea</taxon>
        <taxon>Rhynchobdellida</taxon>
        <taxon>Glossiphoniidae</taxon>
        <taxon>Helobdella</taxon>
    </lineage>
</organism>
<dbReference type="Proteomes" id="UP000015101">
    <property type="component" value="Unassembled WGS sequence"/>
</dbReference>
<protein>
    <submittedName>
        <fullName evidence="1 2">Uncharacterized protein</fullName>
    </submittedName>
</protein>
<name>T1ES91_HELRO</name>
<dbReference type="InterPro" id="IPR043159">
    <property type="entry name" value="Lectin_gal-bd_sf"/>
</dbReference>
<reference evidence="2" key="3">
    <citation type="submission" date="2015-06" db="UniProtKB">
        <authorList>
            <consortium name="EnsemblMetazoa"/>
        </authorList>
    </citation>
    <scope>IDENTIFICATION</scope>
</reference>
<dbReference type="CTD" id="20199441"/>
<dbReference type="HOGENOM" id="CLU_1706189_0_0_1"/>
<gene>
    <name evidence="2" type="primary">20199441</name>
    <name evidence="1" type="ORF">HELRODRAFT_162115</name>
</gene>
<sequence length="154" mass="17615">MRVSLFLSDLLDYCLYETFVATCPRDHVIVMTSAKYGRIRSGRCAIGSDDLGCFVDVMSEMGWWCGGKSGCSVQVRNLLDLHPCGKDYVSYLQASYVCIPGRSIEFRALHMSAKDLTIREDNVWFDNEIFRVSQHRANINTANKWNVKEQLQLF</sequence>
<reference evidence="1 3" key="2">
    <citation type="journal article" date="2013" name="Nature">
        <title>Insights into bilaterian evolution from three spiralian genomes.</title>
        <authorList>
            <person name="Simakov O."/>
            <person name="Marletaz F."/>
            <person name="Cho S.J."/>
            <person name="Edsinger-Gonzales E."/>
            <person name="Havlak P."/>
            <person name="Hellsten U."/>
            <person name="Kuo D.H."/>
            <person name="Larsson T."/>
            <person name="Lv J."/>
            <person name="Arendt D."/>
            <person name="Savage R."/>
            <person name="Osoegawa K."/>
            <person name="de Jong P."/>
            <person name="Grimwood J."/>
            <person name="Chapman J.A."/>
            <person name="Shapiro H."/>
            <person name="Aerts A."/>
            <person name="Otillar R.P."/>
            <person name="Terry A.Y."/>
            <person name="Boore J.L."/>
            <person name="Grigoriev I.V."/>
            <person name="Lindberg D.R."/>
            <person name="Seaver E.C."/>
            <person name="Weisblat D.A."/>
            <person name="Putnam N.H."/>
            <person name="Rokhsar D.S."/>
        </authorList>
    </citation>
    <scope>NUCLEOTIDE SEQUENCE</scope>
</reference>
<dbReference type="RefSeq" id="XP_009022660.1">
    <property type="nucleotide sequence ID" value="XM_009024412.1"/>
</dbReference>
<evidence type="ECO:0000313" key="1">
    <source>
        <dbReference type="EMBL" id="ESN98665.1"/>
    </source>
</evidence>
<dbReference type="Gene3D" id="2.60.120.740">
    <property type="match status" value="1"/>
</dbReference>
<dbReference type="PANTHER" id="PTHR46780">
    <property type="entry name" value="PROTEIN EVA-1"/>
    <property type="match status" value="1"/>
</dbReference>
<dbReference type="EMBL" id="KB097143">
    <property type="protein sequence ID" value="ESN98665.1"/>
    <property type="molecule type" value="Genomic_DNA"/>
</dbReference>
<evidence type="ECO:0000313" key="2">
    <source>
        <dbReference type="EnsemblMetazoa" id="HelroP162115"/>
    </source>
</evidence>
<dbReference type="InParanoid" id="T1ES91"/>
<keyword evidence="3" id="KW-1185">Reference proteome</keyword>
<dbReference type="CDD" id="cd22823">
    <property type="entry name" value="Gal_Rha_Lectin"/>
    <property type="match status" value="1"/>
</dbReference>
<proteinExistence type="predicted"/>
<dbReference type="KEGG" id="hro:HELRODRAFT_162115"/>
<dbReference type="EnsemblMetazoa" id="HelroT162115">
    <property type="protein sequence ID" value="HelroP162115"/>
    <property type="gene ID" value="HelroG162115"/>
</dbReference>
<dbReference type="GeneID" id="20199441"/>
<dbReference type="AlphaFoldDB" id="T1ES91"/>
<dbReference type="EMBL" id="AMQM01001036">
    <property type="status" value="NOT_ANNOTATED_CDS"/>
    <property type="molecule type" value="Genomic_DNA"/>
</dbReference>
<reference evidence="3" key="1">
    <citation type="submission" date="2012-12" db="EMBL/GenBank/DDBJ databases">
        <authorList>
            <person name="Hellsten U."/>
            <person name="Grimwood J."/>
            <person name="Chapman J.A."/>
            <person name="Shapiro H."/>
            <person name="Aerts A."/>
            <person name="Otillar R.P."/>
            <person name="Terry A.Y."/>
            <person name="Boore J.L."/>
            <person name="Simakov O."/>
            <person name="Marletaz F."/>
            <person name="Cho S.-J."/>
            <person name="Edsinger-Gonzales E."/>
            <person name="Havlak P."/>
            <person name="Kuo D.-H."/>
            <person name="Larsson T."/>
            <person name="Lv J."/>
            <person name="Arendt D."/>
            <person name="Savage R."/>
            <person name="Osoegawa K."/>
            <person name="de Jong P."/>
            <person name="Lindberg D.R."/>
            <person name="Seaver E.C."/>
            <person name="Weisblat D.A."/>
            <person name="Putnam N.H."/>
            <person name="Grigoriev I.V."/>
            <person name="Rokhsar D.S."/>
        </authorList>
    </citation>
    <scope>NUCLEOTIDE SEQUENCE</scope>
</reference>